<sequence length="525" mass="60355">MEQKLRRVDRISSKRLQAEWSHLFVDQEEKRMKIDVGRVDKIPAPSEQNSNNYDSNVDEKNSVDIEMWEASNGDDSVESENNDCEFTDENSEAPVINEWDREDALNFIGSVFLYNKVSKTIGKDIFQISNILKNQPEIQIQDVWKVVDHWSDQGTRIYAFCGTFSTVLLDSKKCGNVGCSRYSLSQANVASSKMIVTFSIRKQVEDLLSNGSFDDTLLNRGLKSSSLSSRLCDTPQYKERISECETKYPDYITLLLTMNTDGFRKRGNSRGEVWPVFLAPSDVSMKKNSFEEYRPEIVMMSAIMLTTNKPNDSDFSSIFERLKNEIDDTTKNPIHVLIRNVNYKVRLEIYQCVLDMDASKKIYGYPCWQSYEGCSRCSVRGSRERTKKGSMICWFTQRETVIVFILKIILDHMVPNIRFEGSPLISSAAPFERLNQSLGRNTDVYTTRSLIDMTTKFMASHRANYYCEKAVAKTGSPVLYPYTMRAISEMFRQGNAACKKLDENELHEKEKDALRNHVSQISHFV</sequence>
<organism evidence="2 3">
    <name type="scientific">Caenorhabditis remanei</name>
    <name type="common">Caenorhabditis vulgaris</name>
    <dbReference type="NCBI Taxonomy" id="31234"/>
    <lineage>
        <taxon>Eukaryota</taxon>
        <taxon>Metazoa</taxon>
        <taxon>Ecdysozoa</taxon>
        <taxon>Nematoda</taxon>
        <taxon>Chromadorea</taxon>
        <taxon>Rhabditida</taxon>
        <taxon>Rhabditina</taxon>
        <taxon>Rhabditomorpha</taxon>
        <taxon>Rhabditoidea</taxon>
        <taxon>Rhabditidae</taxon>
        <taxon>Peloderinae</taxon>
        <taxon>Caenorhabditis</taxon>
    </lineage>
</organism>
<dbReference type="AlphaFoldDB" id="A0A6A5GQ92"/>
<dbReference type="KEGG" id="crq:GCK72_013093"/>
<evidence type="ECO:0000256" key="1">
    <source>
        <dbReference type="SAM" id="MobiDB-lite"/>
    </source>
</evidence>
<dbReference type="GeneID" id="78775718"/>
<feature type="compositionally biased region" description="Polar residues" evidence="1">
    <location>
        <begin position="46"/>
        <end position="55"/>
    </location>
</feature>
<reference evidence="2 3" key="1">
    <citation type="submission" date="2019-12" db="EMBL/GenBank/DDBJ databases">
        <title>Chromosome-level assembly of the Caenorhabditis remanei genome.</title>
        <authorList>
            <person name="Teterina A.A."/>
            <person name="Willis J.H."/>
            <person name="Phillips P.C."/>
        </authorList>
    </citation>
    <scope>NUCLEOTIDE SEQUENCE [LARGE SCALE GENOMIC DNA]</scope>
    <source>
        <strain evidence="2 3">PX506</strain>
        <tissue evidence="2">Whole organism</tissue>
    </source>
</reference>
<proteinExistence type="predicted"/>
<accession>A0A6A5GQ92</accession>
<protein>
    <submittedName>
        <fullName evidence="2">Uncharacterized protein</fullName>
    </submittedName>
</protein>
<evidence type="ECO:0000313" key="3">
    <source>
        <dbReference type="Proteomes" id="UP000483820"/>
    </source>
</evidence>
<dbReference type="RefSeq" id="XP_053584408.1">
    <property type="nucleotide sequence ID" value="XM_053729636.1"/>
</dbReference>
<dbReference type="EMBL" id="WUAV01000004">
    <property type="protein sequence ID" value="KAF1756639.1"/>
    <property type="molecule type" value="Genomic_DNA"/>
</dbReference>
<dbReference type="PANTHER" id="PTHR47645:SF1">
    <property type="entry name" value="C2H2-TYPE DOMAIN-CONTAINING PROTEIN-RELATED"/>
    <property type="match status" value="1"/>
</dbReference>
<name>A0A6A5GQ92_CAERE</name>
<dbReference type="PANTHER" id="PTHR47645">
    <property type="entry name" value="PROTEIN CBG08267"/>
    <property type="match status" value="1"/>
</dbReference>
<feature type="region of interest" description="Disordered" evidence="1">
    <location>
        <begin position="39"/>
        <end position="58"/>
    </location>
</feature>
<evidence type="ECO:0000313" key="2">
    <source>
        <dbReference type="EMBL" id="KAF1756639.1"/>
    </source>
</evidence>
<comment type="caution">
    <text evidence="2">The sequence shown here is derived from an EMBL/GenBank/DDBJ whole genome shotgun (WGS) entry which is preliminary data.</text>
</comment>
<dbReference type="CTD" id="78775718"/>
<gene>
    <name evidence="2" type="ORF">GCK72_013093</name>
</gene>
<dbReference type="Proteomes" id="UP000483820">
    <property type="component" value="Chromosome IV"/>
</dbReference>